<evidence type="ECO:0000313" key="9">
    <source>
        <dbReference type="EMBL" id="MFO3667464.1"/>
    </source>
</evidence>
<keyword evidence="10" id="KW-1185">Reference proteome</keyword>
<reference evidence="9 10" key="1">
    <citation type="journal article" date="2025" name="Anaerobe">
        <title>Description of Anaerococcus kampingiae sp. nov., Anaerococcus groningensis sp. nov., Anaerococcus martiniensis sp. nov., and Anaerococcus cruorum sp. nov., isolated from human clinical specimens.</title>
        <authorList>
            <person name="Boiten K.E."/>
            <person name="Meijer J."/>
            <person name="van Wezel E.M."/>
            <person name="Veloo A.C.M."/>
        </authorList>
    </citation>
    <scope>NUCLEOTIDE SEQUENCE [LARGE SCALE GENOMIC DNA]</scope>
    <source>
        <strain evidence="9 10">ENR0874</strain>
    </source>
</reference>
<dbReference type="GO" id="GO:0005524">
    <property type="term" value="F:ATP binding"/>
    <property type="evidence" value="ECO:0007669"/>
    <property type="project" value="UniProtKB-KW"/>
</dbReference>
<evidence type="ECO:0000256" key="2">
    <source>
        <dbReference type="ARBA" id="ARBA00022448"/>
    </source>
</evidence>
<dbReference type="EMBL" id="JBGMEF010000022">
    <property type="protein sequence ID" value="MFO3667464.1"/>
    <property type="molecule type" value="Genomic_DNA"/>
</dbReference>
<dbReference type="InterPro" id="IPR003439">
    <property type="entry name" value="ABC_transporter-like_ATP-bd"/>
</dbReference>
<evidence type="ECO:0000256" key="4">
    <source>
        <dbReference type="ARBA" id="ARBA00022741"/>
    </source>
</evidence>
<dbReference type="RefSeq" id="WP_410035732.1">
    <property type="nucleotide sequence ID" value="NZ_JBGMEF010000022.1"/>
</dbReference>
<gene>
    <name evidence="9" type="ORF">ACCQ42_06735</name>
</gene>
<dbReference type="SUPFAM" id="SSF52540">
    <property type="entry name" value="P-loop containing nucleoside triphosphate hydrolases"/>
    <property type="match status" value="1"/>
</dbReference>
<protein>
    <submittedName>
        <fullName evidence="9">ATP-binding cassette domain-containing protein</fullName>
    </submittedName>
</protein>
<evidence type="ECO:0000256" key="3">
    <source>
        <dbReference type="ARBA" id="ARBA00022692"/>
    </source>
</evidence>
<keyword evidence="7" id="KW-0472">Membrane</keyword>
<sequence length="527" mass="60246">MDKYFLKEKCPHCSHNLKIGYKYCPNCGILVSNDGPRVKRTSFLGKKDLTREDIPLAKPLLNVYDSLSKSINASDKILNADIYPLIVKIGEEVELLKFNKEIILEDGSILANDYKGYYFKGNPNSNSFVNKKLIDPNKKYYLLNNDLIEVNALSLVYTILDQEDVKWCKTKLGEDFTLDVDFIEYQNGRLYIKPSSNGLYLNNKKIYDEILFNNKDFVLNDSRMFILKDNNLFYQDKLEDYQKKSKAIFAVNICKDDFLDVDIREKVVMTENGPKTLLKDIKFKAQPGELILVLGSSGAGKSTLFKEFLNENNANSSISIGNIDFARNFNLVKRMVSTVPQFDLSRDNDTVFMTLKNSGQLKLPRDFTKDENLLDDYVLEILKMMNLDRIKDSLVRDLSGGERKRLSIASEYISSPVVFLLDEPDSGLDGYNARSIMANLRTIADNDKIIMLISHSPDRVIELFDKILVLGKSQSENCGKLAFYGSPKDGMEFFATKNIETIVDRLLEDTDYYIDKFRRGGESELPI</sequence>
<dbReference type="InterPro" id="IPR003593">
    <property type="entry name" value="AAA+_ATPase"/>
</dbReference>
<keyword evidence="4" id="KW-0547">Nucleotide-binding</keyword>
<dbReference type="InterPro" id="IPR050352">
    <property type="entry name" value="ABCG_transporters"/>
</dbReference>
<dbReference type="PANTHER" id="PTHR48041:SF139">
    <property type="entry name" value="PROTEIN SCARLET"/>
    <property type="match status" value="1"/>
</dbReference>
<dbReference type="SMART" id="SM00382">
    <property type="entry name" value="AAA"/>
    <property type="match status" value="1"/>
</dbReference>
<dbReference type="InterPro" id="IPR027417">
    <property type="entry name" value="P-loop_NTPase"/>
</dbReference>
<dbReference type="Proteomes" id="UP001637994">
    <property type="component" value="Unassembled WGS sequence"/>
</dbReference>
<comment type="subcellular location">
    <subcellularLocation>
        <location evidence="1">Membrane</location>
        <topology evidence="1">Multi-pass membrane protein</topology>
    </subcellularLocation>
</comment>
<feature type="domain" description="ABC transporter" evidence="8">
    <location>
        <begin position="263"/>
        <end position="497"/>
    </location>
</feature>
<dbReference type="PANTHER" id="PTHR48041">
    <property type="entry name" value="ABC TRANSPORTER G FAMILY MEMBER 28"/>
    <property type="match status" value="1"/>
</dbReference>
<keyword evidence="3" id="KW-0812">Transmembrane</keyword>
<proteinExistence type="predicted"/>
<organism evidence="9 10">
    <name type="scientific">Anaerococcus kampingae</name>
    <dbReference type="NCBI Taxonomy" id="3115614"/>
    <lineage>
        <taxon>Bacteria</taxon>
        <taxon>Bacillati</taxon>
        <taxon>Bacillota</taxon>
        <taxon>Tissierellia</taxon>
        <taxon>Tissierellales</taxon>
        <taxon>Peptoniphilaceae</taxon>
        <taxon>Anaerococcus</taxon>
    </lineage>
</organism>
<dbReference type="PROSITE" id="PS50893">
    <property type="entry name" value="ABC_TRANSPORTER_2"/>
    <property type="match status" value="1"/>
</dbReference>
<dbReference type="Pfam" id="PF00005">
    <property type="entry name" value="ABC_tran"/>
    <property type="match status" value="1"/>
</dbReference>
<evidence type="ECO:0000256" key="7">
    <source>
        <dbReference type="ARBA" id="ARBA00023136"/>
    </source>
</evidence>
<accession>A0ABW9ME37</accession>
<keyword evidence="2" id="KW-0813">Transport</keyword>
<dbReference type="PROSITE" id="PS00211">
    <property type="entry name" value="ABC_TRANSPORTER_1"/>
    <property type="match status" value="1"/>
</dbReference>
<comment type="caution">
    <text evidence="9">The sequence shown here is derived from an EMBL/GenBank/DDBJ whole genome shotgun (WGS) entry which is preliminary data.</text>
</comment>
<dbReference type="InterPro" id="IPR017871">
    <property type="entry name" value="ABC_transporter-like_CS"/>
</dbReference>
<evidence type="ECO:0000313" key="10">
    <source>
        <dbReference type="Proteomes" id="UP001637994"/>
    </source>
</evidence>
<evidence type="ECO:0000256" key="5">
    <source>
        <dbReference type="ARBA" id="ARBA00022840"/>
    </source>
</evidence>
<evidence type="ECO:0000256" key="6">
    <source>
        <dbReference type="ARBA" id="ARBA00022989"/>
    </source>
</evidence>
<keyword evidence="6" id="KW-1133">Transmembrane helix</keyword>
<evidence type="ECO:0000259" key="8">
    <source>
        <dbReference type="PROSITE" id="PS50893"/>
    </source>
</evidence>
<dbReference type="Gene3D" id="3.40.50.300">
    <property type="entry name" value="P-loop containing nucleotide triphosphate hydrolases"/>
    <property type="match status" value="1"/>
</dbReference>
<keyword evidence="5 9" id="KW-0067">ATP-binding</keyword>
<name>A0ABW9ME37_9FIRM</name>
<evidence type="ECO:0000256" key="1">
    <source>
        <dbReference type="ARBA" id="ARBA00004141"/>
    </source>
</evidence>